<dbReference type="Proteomes" id="UP001154240">
    <property type="component" value="Unassembled WGS sequence"/>
</dbReference>
<feature type="transmembrane region" description="Helical" evidence="6">
    <location>
        <begin position="21"/>
        <end position="39"/>
    </location>
</feature>
<dbReference type="PROSITE" id="PS00409">
    <property type="entry name" value="PROKAR_NTER_METHYL"/>
    <property type="match status" value="1"/>
</dbReference>
<dbReference type="Pfam" id="PF07963">
    <property type="entry name" value="N_methyl"/>
    <property type="match status" value="1"/>
</dbReference>
<dbReference type="InterPro" id="IPR012902">
    <property type="entry name" value="N_methyl_site"/>
</dbReference>
<sequence length="161" mass="17481">MATILYPDQTNRQRGFTLIELIMIIVILGILSAVVYVRWPVGLEEEAATKEFKRAVRYAQHKAMTRQFTNNAAAWGIVVNNDSTYTVRRAGAAPAGEPPAEPAYINKCLNSENPPPCTIPITIGSVFFNGLGEPTAATTFTIGVVPNNHDVTISAETGYVN</sequence>
<evidence type="ECO:0000256" key="2">
    <source>
        <dbReference type="ARBA" id="ARBA00022481"/>
    </source>
</evidence>
<reference evidence="7" key="2">
    <citation type="submission" date="2022-10" db="EMBL/GenBank/DDBJ databases">
        <authorList>
            <person name="Aronson H.S."/>
        </authorList>
    </citation>
    <scope>NUCLEOTIDE SEQUENCE</scope>
    <source>
        <strain evidence="7">RS19-109</strain>
    </source>
</reference>
<dbReference type="InterPro" id="IPR002416">
    <property type="entry name" value="T2SS_protein-GspH"/>
</dbReference>
<organism evidence="7 8">
    <name type="scientific">Thiovibrio frasassiensis</name>
    <dbReference type="NCBI Taxonomy" id="2984131"/>
    <lineage>
        <taxon>Bacteria</taxon>
        <taxon>Pseudomonadati</taxon>
        <taxon>Thermodesulfobacteriota</taxon>
        <taxon>Desulfobulbia</taxon>
        <taxon>Desulfobulbales</taxon>
        <taxon>Thiovibrionaceae</taxon>
        <taxon>Thiovibrio</taxon>
    </lineage>
</organism>
<reference evidence="7" key="1">
    <citation type="journal article" date="2022" name="bioRxiv">
        <title>Thiovibrio frasassiensisgen. nov., sp. nov., an autotrophic, elemental sulfur disproportionating bacterium isolated from sulfidic karst sediment, and proposal of Thiovibrionaceae fam. nov.</title>
        <authorList>
            <person name="Aronson H."/>
            <person name="Thomas C."/>
            <person name="Bhattacharyya M."/>
            <person name="Eckstein S."/>
            <person name="Jensen S."/>
            <person name="Barco R."/>
            <person name="Macalady J."/>
            <person name="Amend J."/>
        </authorList>
    </citation>
    <scope>NUCLEOTIDE SEQUENCE</scope>
    <source>
        <strain evidence="7">RS19-109</strain>
    </source>
</reference>
<gene>
    <name evidence="7" type="ORF">OLX77_09860</name>
</gene>
<dbReference type="EMBL" id="JAPHEH010000001">
    <property type="protein sequence ID" value="MDG4476458.1"/>
    <property type="molecule type" value="Genomic_DNA"/>
</dbReference>
<keyword evidence="4 6" id="KW-1133">Transmembrane helix</keyword>
<evidence type="ECO:0000256" key="5">
    <source>
        <dbReference type="ARBA" id="ARBA00023136"/>
    </source>
</evidence>
<dbReference type="AlphaFoldDB" id="A0A9X4MJ50"/>
<accession>A0A9X4MJ50</accession>
<evidence type="ECO:0000256" key="4">
    <source>
        <dbReference type="ARBA" id="ARBA00022989"/>
    </source>
</evidence>
<keyword evidence="5 6" id="KW-0472">Membrane</keyword>
<comment type="caution">
    <text evidence="7">The sequence shown here is derived from an EMBL/GenBank/DDBJ whole genome shotgun (WGS) entry which is preliminary data.</text>
</comment>
<dbReference type="InterPro" id="IPR045584">
    <property type="entry name" value="Pilin-like"/>
</dbReference>
<keyword evidence="2" id="KW-0488">Methylation</keyword>
<proteinExistence type="predicted"/>
<dbReference type="RefSeq" id="WP_307634072.1">
    <property type="nucleotide sequence ID" value="NZ_JAPHEH010000001.1"/>
</dbReference>
<dbReference type="Gene3D" id="3.30.700.10">
    <property type="entry name" value="Glycoprotein, Type 4 Pilin"/>
    <property type="match status" value="1"/>
</dbReference>
<dbReference type="NCBIfam" id="TIGR02532">
    <property type="entry name" value="IV_pilin_GFxxxE"/>
    <property type="match status" value="1"/>
</dbReference>
<evidence type="ECO:0000256" key="3">
    <source>
        <dbReference type="ARBA" id="ARBA00022692"/>
    </source>
</evidence>
<dbReference type="GO" id="GO:0015627">
    <property type="term" value="C:type II protein secretion system complex"/>
    <property type="evidence" value="ECO:0007669"/>
    <property type="project" value="InterPro"/>
</dbReference>
<name>A0A9X4MJ50_9BACT</name>
<dbReference type="GO" id="GO:0016020">
    <property type="term" value="C:membrane"/>
    <property type="evidence" value="ECO:0007669"/>
    <property type="project" value="UniProtKB-SubCell"/>
</dbReference>
<evidence type="ECO:0000313" key="8">
    <source>
        <dbReference type="Proteomes" id="UP001154240"/>
    </source>
</evidence>
<dbReference type="GO" id="GO:0015628">
    <property type="term" value="P:protein secretion by the type II secretion system"/>
    <property type="evidence" value="ECO:0007669"/>
    <property type="project" value="InterPro"/>
</dbReference>
<evidence type="ECO:0000256" key="6">
    <source>
        <dbReference type="SAM" id="Phobius"/>
    </source>
</evidence>
<dbReference type="SUPFAM" id="SSF54523">
    <property type="entry name" value="Pili subunits"/>
    <property type="match status" value="1"/>
</dbReference>
<evidence type="ECO:0000313" key="7">
    <source>
        <dbReference type="EMBL" id="MDG4476458.1"/>
    </source>
</evidence>
<comment type="subcellular location">
    <subcellularLocation>
        <location evidence="1">Membrane</location>
        <topology evidence="1">Single-pass membrane protein</topology>
    </subcellularLocation>
</comment>
<protein>
    <submittedName>
        <fullName evidence="7">Type II secretion system GspH family protein</fullName>
    </submittedName>
</protein>
<evidence type="ECO:0000256" key="1">
    <source>
        <dbReference type="ARBA" id="ARBA00004167"/>
    </source>
</evidence>
<keyword evidence="3 6" id="KW-0812">Transmembrane</keyword>
<dbReference type="PRINTS" id="PR00885">
    <property type="entry name" value="BCTERIALGSPH"/>
</dbReference>
<keyword evidence="8" id="KW-1185">Reference proteome</keyword>